<dbReference type="EMBL" id="JAMKFB020000022">
    <property type="protein sequence ID" value="KAL0159519.1"/>
    <property type="molecule type" value="Genomic_DNA"/>
</dbReference>
<keyword evidence="4" id="KW-1185">Reference proteome</keyword>
<evidence type="ECO:0000313" key="4">
    <source>
        <dbReference type="Proteomes" id="UP001529510"/>
    </source>
</evidence>
<dbReference type="InterPro" id="IPR002156">
    <property type="entry name" value="RNaseH_domain"/>
</dbReference>
<dbReference type="PANTHER" id="PTHR35617:SF3">
    <property type="entry name" value="CORE-BINDING (CB) DOMAIN-CONTAINING PROTEIN"/>
    <property type="match status" value="1"/>
</dbReference>
<dbReference type="Proteomes" id="UP001529510">
    <property type="component" value="Unassembled WGS sequence"/>
</dbReference>
<dbReference type="Pfam" id="PF13456">
    <property type="entry name" value="RVT_3"/>
    <property type="match status" value="1"/>
</dbReference>
<dbReference type="AlphaFoldDB" id="A0ABD0ND12"/>
<dbReference type="SUPFAM" id="SSF56349">
    <property type="entry name" value="DNA breaking-rejoining enzymes"/>
    <property type="match status" value="1"/>
</dbReference>
<dbReference type="InterPro" id="IPR013762">
    <property type="entry name" value="Integrase-like_cat_sf"/>
</dbReference>
<feature type="non-terminal residue" evidence="3">
    <location>
        <position position="331"/>
    </location>
</feature>
<evidence type="ECO:0000256" key="1">
    <source>
        <dbReference type="ARBA" id="ARBA00023172"/>
    </source>
</evidence>
<dbReference type="GO" id="GO:0006310">
    <property type="term" value="P:DNA recombination"/>
    <property type="evidence" value="ECO:0007669"/>
    <property type="project" value="UniProtKB-KW"/>
</dbReference>
<accession>A0ABD0ND12</accession>
<reference evidence="3 4" key="1">
    <citation type="submission" date="2024-05" db="EMBL/GenBank/DDBJ databases">
        <title>Genome sequencing and assembly of Indian major carp, Cirrhinus mrigala (Hamilton, 1822).</title>
        <authorList>
            <person name="Mohindra V."/>
            <person name="Chowdhury L.M."/>
            <person name="Lal K."/>
            <person name="Jena J.K."/>
        </authorList>
    </citation>
    <scope>NUCLEOTIDE SEQUENCE [LARGE SCALE GENOMIC DNA]</scope>
    <source>
        <strain evidence="3">CM1030</strain>
        <tissue evidence="3">Blood</tissue>
    </source>
</reference>
<protein>
    <recommendedName>
        <fullName evidence="2">RNase H type-1 domain-containing protein</fullName>
    </recommendedName>
</protein>
<dbReference type="PANTHER" id="PTHR35617">
    <property type="entry name" value="PHAGE_INTEGRASE DOMAIN-CONTAINING PROTEIN"/>
    <property type="match status" value="1"/>
</dbReference>
<name>A0ABD0ND12_CIRMR</name>
<dbReference type="InterPro" id="IPR011010">
    <property type="entry name" value="DNA_brk_join_enz"/>
</dbReference>
<evidence type="ECO:0000259" key="2">
    <source>
        <dbReference type="Pfam" id="PF13456"/>
    </source>
</evidence>
<evidence type="ECO:0000313" key="3">
    <source>
        <dbReference type="EMBL" id="KAL0159519.1"/>
    </source>
</evidence>
<organism evidence="3 4">
    <name type="scientific">Cirrhinus mrigala</name>
    <name type="common">Mrigala</name>
    <dbReference type="NCBI Taxonomy" id="683832"/>
    <lineage>
        <taxon>Eukaryota</taxon>
        <taxon>Metazoa</taxon>
        <taxon>Chordata</taxon>
        <taxon>Craniata</taxon>
        <taxon>Vertebrata</taxon>
        <taxon>Euteleostomi</taxon>
        <taxon>Actinopterygii</taxon>
        <taxon>Neopterygii</taxon>
        <taxon>Teleostei</taxon>
        <taxon>Ostariophysi</taxon>
        <taxon>Cypriniformes</taxon>
        <taxon>Cyprinidae</taxon>
        <taxon>Labeoninae</taxon>
        <taxon>Labeonini</taxon>
        <taxon>Cirrhinus</taxon>
    </lineage>
</organism>
<comment type="caution">
    <text evidence="3">The sequence shown here is derived from an EMBL/GenBank/DDBJ whole genome shotgun (WGS) entry which is preliminary data.</text>
</comment>
<proteinExistence type="predicted"/>
<feature type="domain" description="RNase H type-1" evidence="2">
    <location>
        <begin position="3"/>
        <end position="67"/>
    </location>
</feature>
<dbReference type="Gene3D" id="1.10.443.10">
    <property type="entry name" value="Intergrase catalytic core"/>
    <property type="match status" value="1"/>
</dbReference>
<sequence>MLRHKHVLVRTDNNATVAYINRQGGLRSRRMSQLARHLLLWSQTRLKSLRAVQIPRELNRAADQLSRQPTHPGERRLHPQTVQLIWSRFGEAQTDLFASPESSHRQLYYSLSEAPLGRDALAHSWPPGPKYASPPVSLLAQTLCKIREDGEQVLLVAPYWPTRTWFVDLTLLATAPPWKIPLRKDLLSQGMGTICGFWTGHGRPRRQVVNLQALPPEEADPALALLCPVRALRVYVDRTRSFRRSEQLFVCFGGQQKGNAVSKQRLAHWVVDAISLAYESQGEPCPLGVRAHSTRSVASSYALAHGASLADICRAAGWATPNTFARFYNLR</sequence>
<keyword evidence="1" id="KW-0233">DNA recombination</keyword>
<gene>
    <name evidence="3" type="ORF">M9458_043244</name>
</gene>
<dbReference type="CDD" id="cd09275">
    <property type="entry name" value="RNase_HI_RT_DIRS1"/>
    <property type="match status" value="1"/>
</dbReference>